<dbReference type="EMBL" id="BNCQ01000002">
    <property type="protein sequence ID" value="GIL95663.1"/>
    <property type="molecule type" value="Genomic_DNA"/>
</dbReference>
<name>A0A8J4D5Y2_9CHLO</name>
<reference evidence="4" key="1">
    <citation type="journal article" date="2021" name="Proc. Natl. Acad. Sci. U.S.A.">
        <title>Three genomes in the algal genus Volvox reveal the fate of a haploid sex-determining region after a transition to homothallism.</title>
        <authorList>
            <person name="Yamamoto K."/>
            <person name="Hamaji T."/>
            <person name="Kawai-Toyooka H."/>
            <person name="Matsuzaki R."/>
            <person name="Takahashi F."/>
            <person name="Nishimura Y."/>
            <person name="Kawachi M."/>
            <person name="Noguchi H."/>
            <person name="Minakuchi Y."/>
            <person name="Umen J.G."/>
            <person name="Toyoda A."/>
            <person name="Nozaki H."/>
        </authorList>
    </citation>
    <scope>NUCLEOTIDE SEQUENCE</scope>
    <source>
        <strain evidence="4">NIES-3785</strain>
    </source>
</reference>
<evidence type="ECO:0000313" key="5">
    <source>
        <dbReference type="Proteomes" id="UP000722791"/>
    </source>
</evidence>
<dbReference type="AlphaFoldDB" id="A0A8J4D5Y2"/>
<dbReference type="PANTHER" id="PTHR47936">
    <property type="entry name" value="PPR_LONG DOMAIN-CONTAINING PROTEIN"/>
    <property type="match status" value="1"/>
</dbReference>
<feature type="non-terminal residue" evidence="4">
    <location>
        <position position="1"/>
    </location>
</feature>
<protein>
    <recommendedName>
        <fullName evidence="6">Pentatricopeptide repeat-containing protein</fullName>
    </recommendedName>
</protein>
<dbReference type="Gene3D" id="1.25.40.10">
    <property type="entry name" value="Tetratricopeptide repeat domain"/>
    <property type="match status" value="1"/>
</dbReference>
<feature type="compositionally biased region" description="Gly residues" evidence="3">
    <location>
        <begin position="28"/>
        <end position="46"/>
    </location>
</feature>
<feature type="repeat" description="PPR" evidence="2">
    <location>
        <begin position="167"/>
        <end position="201"/>
    </location>
</feature>
<evidence type="ECO:0008006" key="6">
    <source>
        <dbReference type="Google" id="ProtNLM"/>
    </source>
</evidence>
<comment type="caution">
    <text evidence="4">The sequence shown here is derived from an EMBL/GenBank/DDBJ whole genome shotgun (WGS) entry which is preliminary data.</text>
</comment>
<dbReference type="Pfam" id="PF13041">
    <property type="entry name" value="PPR_2"/>
    <property type="match status" value="1"/>
</dbReference>
<evidence type="ECO:0000256" key="3">
    <source>
        <dbReference type="SAM" id="MobiDB-lite"/>
    </source>
</evidence>
<sequence length="269" mass="28022">TAAGHSSALYGTPTHHHPSASAHSGQFAGRGPGSGYGGFGASGGGANWTTSTPPASPAGAHGGFFTPPARGGAAQQLYTTPPRGPYSSLGRGGPPGGGPVYDMKSLTAAVNMAPGGSGEIRRIFTAATFRPRLPGLTKLVSQLTREGQWSKGLEVFDALDCVGLLPDTTITNAAISACDKGGQWEKALQIFYAMETWGLIRDAITYSAVISALSKGRQWSLAIDVFNHMCDNNIECDAVTCCSLITALDKGGQWQLGEQVFFQMYADHP</sequence>
<gene>
    <name evidence="4" type="ORF">Vretimale_1641</name>
</gene>
<evidence type="ECO:0000313" key="4">
    <source>
        <dbReference type="EMBL" id="GIL95663.1"/>
    </source>
</evidence>
<evidence type="ECO:0000256" key="2">
    <source>
        <dbReference type="PROSITE-ProRule" id="PRU00708"/>
    </source>
</evidence>
<dbReference type="PANTHER" id="PTHR47936:SF1">
    <property type="entry name" value="PENTATRICOPEPTIDE REPEAT-CONTAINING PROTEIN GUN1, CHLOROPLASTIC"/>
    <property type="match status" value="1"/>
</dbReference>
<feature type="repeat" description="PPR" evidence="2">
    <location>
        <begin position="202"/>
        <end position="236"/>
    </location>
</feature>
<feature type="non-terminal residue" evidence="4">
    <location>
        <position position="269"/>
    </location>
</feature>
<accession>A0A8J4D5Y2</accession>
<dbReference type="InterPro" id="IPR002885">
    <property type="entry name" value="PPR_rpt"/>
</dbReference>
<evidence type="ECO:0000256" key="1">
    <source>
        <dbReference type="ARBA" id="ARBA00022737"/>
    </source>
</evidence>
<dbReference type="InterPro" id="IPR011990">
    <property type="entry name" value="TPR-like_helical_dom_sf"/>
</dbReference>
<proteinExistence type="predicted"/>
<keyword evidence="1" id="KW-0677">Repeat</keyword>
<dbReference type="Proteomes" id="UP000722791">
    <property type="component" value="Unassembled WGS sequence"/>
</dbReference>
<dbReference type="NCBIfam" id="TIGR00756">
    <property type="entry name" value="PPR"/>
    <property type="match status" value="1"/>
</dbReference>
<organism evidence="4 5">
    <name type="scientific">Volvox reticuliferus</name>
    <dbReference type="NCBI Taxonomy" id="1737510"/>
    <lineage>
        <taxon>Eukaryota</taxon>
        <taxon>Viridiplantae</taxon>
        <taxon>Chlorophyta</taxon>
        <taxon>core chlorophytes</taxon>
        <taxon>Chlorophyceae</taxon>
        <taxon>CS clade</taxon>
        <taxon>Chlamydomonadales</taxon>
        <taxon>Volvocaceae</taxon>
        <taxon>Volvox</taxon>
    </lineage>
</organism>
<feature type="region of interest" description="Disordered" evidence="3">
    <location>
        <begin position="1"/>
        <end position="96"/>
    </location>
</feature>
<dbReference type="Pfam" id="PF01535">
    <property type="entry name" value="PPR"/>
    <property type="match status" value="1"/>
</dbReference>
<dbReference type="PROSITE" id="PS51375">
    <property type="entry name" value="PPR"/>
    <property type="match status" value="2"/>
</dbReference>